<reference evidence="4 5" key="1">
    <citation type="submission" date="2024-04" db="EMBL/GenBank/DDBJ databases">
        <authorList>
            <consortium name="Genoscope - CEA"/>
            <person name="William W."/>
        </authorList>
    </citation>
    <scope>NUCLEOTIDE SEQUENCE [LARGE SCALE GENOMIC DNA]</scope>
</reference>
<dbReference type="InterPro" id="IPR011705">
    <property type="entry name" value="BACK"/>
</dbReference>
<feature type="domain" description="BTB" evidence="3">
    <location>
        <begin position="33"/>
        <end position="100"/>
    </location>
</feature>
<proteinExistence type="predicted"/>
<dbReference type="SUPFAM" id="SSF50965">
    <property type="entry name" value="Galactose oxidase, central domain"/>
    <property type="match status" value="1"/>
</dbReference>
<name>A0AAV2HDM8_LYMST</name>
<dbReference type="InterPro" id="IPR000210">
    <property type="entry name" value="BTB/POZ_dom"/>
</dbReference>
<evidence type="ECO:0000313" key="5">
    <source>
        <dbReference type="Proteomes" id="UP001497497"/>
    </source>
</evidence>
<sequence length="731" mass="82917">MGLMTSSMNTKDEFVFGLALCVKKLWQENQETRDFTVVVEGRRFSCFRFVLEACSGFFSGLFRSCMKEKEVNSVTIGGMTSATFQLILDVLYTSADVITVKNVFDIWHAANQLQVEFLVKECEKFAISMLSKEHYEDIYQNAKMLSSTKVLEATLDFIIYNFENCKDNETILKLDDFELLAIVDSHELKVSTEDFVIETILKWADYYSDFKDEEHATEAKILADANTSLGSLETSEDKHGELINGNEQKATGESTSCNYGCWQAATGFNDQAHSIKNIFVTNTVAEGNDGQLINDGDQKTIGQYAPTAHLGTGLLETYDKKEDTDDERVDVHVKSVSELRRARLQFLSKLFAASRICLASTHCLTRLQKVKLVVEDSGIRDIVVNAILHQTVGGGHGQIPSTAVHRRCSEYVNVAVYVNSAGVQVLSFLDNKWYTIPKFFDQSQKYYLTYFRDELLAFNVNSQNAISLYVLRATAWKKWGETQQKVNMAGFSFGCSKPTLSMFSVVNPTPFASSVDCKLFIVPHENYIYWLKHSDKKMYRLDLKFSATTLTEVCSVPISNVIEHIATFEDKLLVFCDETSTDSVETVTHCYDVNSRIWTRLNSLEGPAKNLITFRHEEVTYVLQTTGDLWRMVSKGFGLIDFKLVKKLWDFHFDLHGAVTFKDELYLVGDHALVKEKETNWPQHRELYKKIHVFGQKSNSSNFEACVMPVVALLKSPPGTTWVKLDIVVPF</sequence>
<organism evidence="4 5">
    <name type="scientific">Lymnaea stagnalis</name>
    <name type="common">Great pond snail</name>
    <name type="synonym">Helix stagnalis</name>
    <dbReference type="NCBI Taxonomy" id="6523"/>
    <lineage>
        <taxon>Eukaryota</taxon>
        <taxon>Metazoa</taxon>
        <taxon>Spiralia</taxon>
        <taxon>Lophotrochozoa</taxon>
        <taxon>Mollusca</taxon>
        <taxon>Gastropoda</taxon>
        <taxon>Heterobranchia</taxon>
        <taxon>Euthyneura</taxon>
        <taxon>Panpulmonata</taxon>
        <taxon>Hygrophila</taxon>
        <taxon>Lymnaeoidea</taxon>
        <taxon>Lymnaeidae</taxon>
        <taxon>Lymnaea</taxon>
    </lineage>
</organism>
<dbReference type="Proteomes" id="UP001497497">
    <property type="component" value="Unassembled WGS sequence"/>
</dbReference>
<dbReference type="InterPro" id="IPR011043">
    <property type="entry name" value="Gal_Oxase/kelch_b-propeller"/>
</dbReference>
<evidence type="ECO:0000313" key="4">
    <source>
        <dbReference type="EMBL" id="CAL1532007.1"/>
    </source>
</evidence>
<evidence type="ECO:0000259" key="3">
    <source>
        <dbReference type="PROSITE" id="PS50097"/>
    </source>
</evidence>
<protein>
    <recommendedName>
        <fullName evidence="3">BTB domain-containing protein</fullName>
    </recommendedName>
</protein>
<dbReference type="SMART" id="SM00225">
    <property type="entry name" value="BTB"/>
    <property type="match status" value="1"/>
</dbReference>
<gene>
    <name evidence="4" type="ORF">GSLYS_00006086001</name>
</gene>
<dbReference type="EMBL" id="CAXITT010000103">
    <property type="protein sequence ID" value="CAL1532007.1"/>
    <property type="molecule type" value="Genomic_DNA"/>
</dbReference>
<dbReference type="Gene3D" id="3.30.710.10">
    <property type="entry name" value="Potassium Channel Kv1.1, Chain A"/>
    <property type="match status" value="1"/>
</dbReference>
<dbReference type="Gene3D" id="1.25.40.420">
    <property type="match status" value="1"/>
</dbReference>
<keyword evidence="5" id="KW-1185">Reference proteome</keyword>
<comment type="caution">
    <text evidence="4">The sequence shown here is derived from an EMBL/GenBank/DDBJ whole genome shotgun (WGS) entry which is preliminary data.</text>
</comment>
<evidence type="ECO:0000256" key="1">
    <source>
        <dbReference type="ARBA" id="ARBA00022441"/>
    </source>
</evidence>
<dbReference type="AlphaFoldDB" id="A0AAV2HDM8"/>
<dbReference type="PANTHER" id="PTHR45632:SF3">
    <property type="entry name" value="KELCH-LIKE PROTEIN 32"/>
    <property type="match status" value="1"/>
</dbReference>
<dbReference type="InterPro" id="IPR011333">
    <property type="entry name" value="SKP1/BTB/POZ_sf"/>
</dbReference>
<accession>A0AAV2HDM8</accession>
<dbReference type="Pfam" id="PF07707">
    <property type="entry name" value="BACK"/>
    <property type="match status" value="1"/>
</dbReference>
<keyword evidence="2" id="KW-0677">Repeat</keyword>
<dbReference type="PROSITE" id="PS50097">
    <property type="entry name" value="BTB"/>
    <property type="match status" value="1"/>
</dbReference>
<dbReference type="Pfam" id="PF00651">
    <property type="entry name" value="BTB"/>
    <property type="match status" value="1"/>
</dbReference>
<keyword evidence="1" id="KW-0880">Kelch repeat</keyword>
<evidence type="ECO:0000256" key="2">
    <source>
        <dbReference type="ARBA" id="ARBA00022737"/>
    </source>
</evidence>
<dbReference type="SUPFAM" id="SSF54695">
    <property type="entry name" value="POZ domain"/>
    <property type="match status" value="1"/>
</dbReference>
<dbReference type="CDD" id="cd18186">
    <property type="entry name" value="BTB_POZ_ZBTB_KLHL-like"/>
    <property type="match status" value="1"/>
</dbReference>
<dbReference type="PANTHER" id="PTHR45632">
    <property type="entry name" value="LD33804P"/>
    <property type="match status" value="1"/>
</dbReference>